<keyword evidence="9" id="KW-1185">Reference proteome</keyword>
<reference evidence="6" key="1">
    <citation type="submission" date="2021-02" db="EMBL/GenBank/DDBJ databases">
        <authorList>
            <person name="Nowell W R."/>
        </authorList>
    </citation>
    <scope>NUCLEOTIDE SEQUENCE</scope>
</reference>
<dbReference type="SUPFAM" id="SSF50729">
    <property type="entry name" value="PH domain-like"/>
    <property type="match status" value="1"/>
</dbReference>
<dbReference type="InterPro" id="IPR006020">
    <property type="entry name" value="PTB/PI_dom"/>
</dbReference>
<dbReference type="InterPro" id="IPR033929">
    <property type="entry name" value="Tensin_PTB"/>
</dbReference>
<evidence type="ECO:0000313" key="7">
    <source>
        <dbReference type="EMBL" id="CAF4372347.1"/>
    </source>
</evidence>
<dbReference type="SMART" id="SM00252">
    <property type="entry name" value="SH2"/>
    <property type="match status" value="1"/>
</dbReference>
<comment type="caution">
    <text evidence="6">The sequence shown here is derived from an EMBL/GenBank/DDBJ whole genome shotgun (WGS) entry which is preliminary data.</text>
</comment>
<evidence type="ECO:0000313" key="9">
    <source>
        <dbReference type="Proteomes" id="UP000663873"/>
    </source>
</evidence>
<dbReference type="PANTHER" id="PTHR45734:SF10">
    <property type="entry name" value="BLISTERY, ISOFORM A"/>
    <property type="match status" value="1"/>
</dbReference>
<evidence type="ECO:0000313" key="8">
    <source>
        <dbReference type="Proteomes" id="UP000663851"/>
    </source>
</evidence>
<evidence type="ECO:0000313" key="6">
    <source>
        <dbReference type="EMBL" id="CAF4335234.1"/>
    </source>
</evidence>
<dbReference type="Gene3D" id="3.30.505.10">
    <property type="entry name" value="SH2 domain"/>
    <property type="match status" value="1"/>
</dbReference>
<dbReference type="SMART" id="SM00462">
    <property type="entry name" value="PTB"/>
    <property type="match status" value="1"/>
</dbReference>
<keyword evidence="2 3" id="KW-0727">SH2 domain</keyword>
<organism evidence="6 8">
    <name type="scientific">Rotaria socialis</name>
    <dbReference type="NCBI Taxonomy" id="392032"/>
    <lineage>
        <taxon>Eukaryota</taxon>
        <taxon>Metazoa</taxon>
        <taxon>Spiralia</taxon>
        <taxon>Gnathifera</taxon>
        <taxon>Rotifera</taxon>
        <taxon>Eurotatoria</taxon>
        <taxon>Bdelloidea</taxon>
        <taxon>Philodinida</taxon>
        <taxon>Philodinidae</taxon>
        <taxon>Rotaria</taxon>
    </lineage>
</organism>
<evidence type="ECO:0000256" key="1">
    <source>
        <dbReference type="ARBA" id="ARBA00007881"/>
    </source>
</evidence>
<dbReference type="Proteomes" id="UP000663851">
    <property type="component" value="Unassembled WGS sequence"/>
</dbReference>
<feature type="compositionally biased region" description="Low complexity" evidence="4">
    <location>
        <begin position="472"/>
        <end position="493"/>
    </location>
</feature>
<dbReference type="PANTHER" id="PTHR45734">
    <property type="entry name" value="TENSIN"/>
    <property type="match status" value="1"/>
</dbReference>
<feature type="domain" description="SH2" evidence="5">
    <location>
        <begin position="678"/>
        <end position="787"/>
    </location>
</feature>
<feature type="region of interest" description="Disordered" evidence="4">
    <location>
        <begin position="99"/>
        <end position="118"/>
    </location>
</feature>
<dbReference type="PROSITE" id="PS50001">
    <property type="entry name" value="SH2"/>
    <property type="match status" value="1"/>
</dbReference>
<dbReference type="InterPro" id="IPR051484">
    <property type="entry name" value="Tensin_PTEN_phosphatase"/>
</dbReference>
<dbReference type="InterPro" id="IPR013625">
    <property type="entry name" value="PTB"/>
</dbReference>
<dbReference type="CDD" id="cd01213">
    <property type="entry name" value="PTB_tensin"/>
    <property type="match status" value="1"/>
</dbReference>
<protein>
    <recommendedName>
        <fullName evidence="5">SH2 domain-containing protein</fullName>
    </recommendedName>
</protein>
<dbReference type="InterPro" id="IPR011993">
    <property type="entry name" value="PH-like_dom_sf"/>
</dbReference>
<name>A0A820K224_9BILA</name>
<evidence type="ECO:0000256" key="2">
    <source>
        <dbReference type="ARBA" id="ARBA00022999"/>
    </source>
</evidence>
<evidence type="ECO:0000256" key="4">
    <source>
        <dbReference type="SAM" id="MobiDB-lite"/>
    </source>
</evidence>
<dbReference type="SUPFAM" id="SSF55550">
    <property type="entry name" value="SH2 domain"/>
    <property type="match status" value="1"/>
</dbReference>
<evidence type="ECO:0000259" key="5">
    <source>
        <dbReference type="PROSITE" id="PS50001"/>
    </source>
</evidence>
<dbReference type="Gene3D" id="2.30.29.30">
    <property type="entry name" value="Pleckstrin-homology domain (PH domain)/Phosphotyrosine-binding domain (PTB)"/>
    <property type="match status" value="1"/>
</dbReference>
<sequence>MSSSSSSKLKSDVDQLDDLVKDLLNEVNRPISNNINNNDNNNNNNTHRYSYQRQLNNDVSNSKLSSSAILNDGKRSEVEISSTTVPRSKTTREERIRIKRGTPTTEIPSTAATTKSQIAPSSIDEQLIDSLLESVQNTLKKRAQKTQSTITADIPIQNRRTYSSSAAYTDSIHRMDPNRGRFPIKLYRTDSSTSTLSSKRPYSRQDYRDGYTSASTAAIPNCFRATSEPPPDGPIELRRMDLVRSPSRTYVDSHGPNEYCYYPRSTLSSSGVRMRGPEYSGYETDTGLMTSRVYPPRYYRVPQPPPPPQLAPVYPYYRYHECPRTMPHPDGYDTDSGLVSSGRLHMTRTLPPRMAVIPETIIINNRMASAANLNRGVPANYRNSSCFNQVNRSHNLTGYETDSGMNTRQYHTGYRHVPVDIQYGNNEWSGNQSTSRATSQQRNFVDSNQSYRQAQEQFRGASIPVFSQHSEQQQQQRTTTITPSGSSSSIVKTTKNDIPIKPTLFPGSVGLSNPLSDSKSQQQLHHHHHQQQQQQTSEIEIKRKISNDNVTKRAPRPHGAIIESTVLQAVIDPGVTDTKIISTTVETINNANVDNQAGKLPSTLPTFPVNNQSYNANIQTRIGNNSLRNQDESSRRSSVSSMTVAGILSEKTIQGFHFIDSDVHRNGAYQAHNVSQFWYKEKLSREDAINLLKTKKPGTFLIRDSQGFPGSYGLAVKVETLPPGIHPKPGADPNTELVRHYLIERISTGHVRLKGCPNEPDFVNLSALVYQHTIAALALPTKLVLPTVDIVADFHPTVNHQQETRKVSIKDLLEKGAACNVVYLNNVDVESLSGQMAVAKALNSTFENAERLQATIVNFKVSNTGITLTDIKKKLFSRRHFPKEYVTYCGVDYETERFWTYRYNDIDMLTRAKCFGFVSKKINGTKSSQQENECHIFAEIDLTQPATAIVNFVSKVMIGSIPV</sequence>
<dbReference type="PRINTS" id="PR00401">
    <property type="entry name" value="SH2DOMAIN"/>
</dbReference>
<feature type="compositionally biased region" description="Polar residues" evidence="4">
    <location>
        <begin position="102"/>
        <end position="118"/>
    </location>
</feature>
<feature type="compositionally biased region" description="Polar residues" evidence="4">
    <location>
        <begin position="510"/>
        <end position="520"/>
    </location>
</feature>
<dbReference type="EMBL" id="CAJOBO010001080">
    <property type="protein sequence ID" value="CAF4335234.1"/>
    <property type="molecule type" value="Genomic_DNA"/>
</dbReference>
<proteinExistence type="inferred from homology"/>
<dbReference type="Pfam" id="PF08416">
    <property type="entry name" value="PTB"/>
    <property type="match status" value="1"/>
</dbReference>
<dbReference type="Pfam" id="PF00017">
    <property type="entry name" value="SH2"/>
    <property type="match status" value="1"/>
</dbReference>
<feature type="region of interest" description="Disordered" evidence="4">
    <location>
        <begin position="425"/>
        <end position="455"/>
    </location>
</feature>
<dbReference type="InterPro" id="IPR036860">
    <property type="entry name" value="SH2_dom_sf"/>
</dbReference>
<feature type="region of interest" description="Disordered" evidence="4">
    <location>
        <begin position="467"/>
        <end position="540"/>
    </location>
</feature>
<dbReference type="GO" id="GO:0005925">
    <property type="term" value="C:focal adhesion"/>
    <property type="evidence" value="ECO:0007669"/>
    <property type="project" value="TreeGrafter"/>
</dbReference>
<comment type="similarity">
    <text evidence="1">Belongs to the PTEN phosphatase protein family.</text>
</comment>
<dbReference type="InterPro" id="IPR000980">
    <property type="entry name" value="SH2"/>
</dbReference>
<accession>A0A820K224</accession>
<evidence type="ECO:0000256" key="3">
    <source>
        <dbReference type="PROSITE-ProRule" id="PRU00191"/>
    </source>
</evidence>
<dbReference type="AlphaFoldDB" id="A0A820K224"/>
<dbReference type="EMBL" id="CAJOBP010002750">
    <property type="protein sequence ID" value="CAF4372347.1"/>
    <property type="molecule type" value="Genomic_DNA"/>
</dbReference>
<dbReference type="Proteomes" id="UP000663873">
    <property type="component" value="Unassembled WGS sequence"/>
</dbReference>
<gene>
    <name evidence="6" type="ORF">HFQ381_LOCUS15729</name>
    <name evidence="7" type="ORF">UJA718_LOCUS17178</name>
</gene>